<keyword evidence="2" id="KW-1185">Reference proteome</keyword>
<comment type="caution">
    <text evidence="1">The sequence shown here is derived from an EMBL/GenBank/DDBJ whole genome shotgun (WGS) entry which is preliminary data.</text>
</comment>
<proteinExistence type="predicted"/>
<reference evidence="1" key="1">
    <citation type="journal article" date="2021" name="New Phytol.">
        <title>Evolutionary innovations through gain and loss of genes in the ectomycorrhizal Boletales.</title>
        <authorList>
            <person name="Wu G."/>
            <person name="Miyauchi S."/>
            <person name="Morin E."/>
            <person name="Kuo A."/>
            <person name="Drula E."/>
            <person name="Varga T."/>
            <person name="Kohler A."/>
            <person name="Feng B."/>
            <person name="Cao Y."/>
            <person name="Lipzen A."/>
            <person name="Daum C."/>
            <person name="Hundley H."/>
            <person name="Pangilinan J."/>
            <person name="Johnson J."/>
            <person name="Barry K."/>
            <person name="LaButti K."/>
            <person name="Ng V."/>
            <person name="Ahrendt S."/>
            <person name="Min B."/>
            <person name="Choi I.G."/>
            <person name="Park H."/>
            <person name="Plett J.M."/>
            <person name="Magnuson J."/>
            <person name="Spatafora J.W."/>
            <person name="Nagy L.G."/>
            <person name="Henrissat B."/>
            <person name="Grigoriev I.V."/>
            <person name="Yang Z.L."/>
            <person name="Xu J."/>
            <person name="Martin F.M."/>
        </authorList>
    </citation>
    <scope>NUCLEOTIDE SEQUENCE</scope>
    <source>
        <strain evidence="1">ATCC 28755</strain>
    </source>
</reference>
<name>A0ACB7ZSM0_9AGAM</name>
<organism evidence="1 2">
    <name type="scientific">Hygrophoropsis aurantiaca</name>
    <dbReference type="NCBI Taxonomy" id="72124"/>
    <lineage>
        <taxon>Eukaryota</taxon>
        <taxon>Fungi</taxon>
        <taxon>Dikarya</taxon>
        <taxon>Basidiomycota</taxon>
        <taxon>Agaricomycotina</taxon>
        <taxon>Agaricomycetes</taxon>
        <taxon>Agaricomycetidae</taxon>
        <taxon>Boletales</taxon>
        <taxon>Coniophorineae</taxon>
        <taxon>Hygrophoropsidaceae</taxon>
        <taxon>Hygrophoropsis</taxon>
    </lineage>
</organism>
<evidence type="ECO:0000313" key="1">
    <source>
        <dbReference type="EMBL" id="KAH7903677.1"/>
    </source>
</evidence>
<dbReference type="Proteomes" id="UP000790377">
    <property type="component" value="Unassembled WGS sequence"/>
</dbReference>
<evidence type="ECO:0000313" key="2">
    <source>
        <dbReference type="Proteomes" id="UP000790377"/>
    </source>
</evidence>
<protein>
    <submittedName>
        <fullName evidence="1">Uncharacterized protein</fullName>
    </submittedName>
</protein>
<gene>
    <name evidence="1" type="ORF">BJ138DRAFT_1020254</name>
</gene>
<accession>A0ACB7ZSM0</accession>
<dbReference type="EMBL" id="MU268818">
    <property type="protein sequence ID" value="KAH7903677.1"/>
    <property type="molecule type" value="Genomic_DNA"/>
</dbReference>
<sequence length="156" mass="16815">MNSWIADVQEAAFQLKEVGYAADDKDKILVLMQGLPPSYKPFIISLNAALSTSIPNPNDPTATLEPSLSLEVVKACLINEEAHQLANTKDKSHNDVAMSATAHFTPGAHPCGTTPLVHITCFMCGQKGHYQINCPEKNRSANVAGVDSSANKNYTF</sequence>